<evidence type="ECO:0000256" key="3">
    <source>
        <dbReference type="ARBA" id="ARBA00022989"/>
    </source>
</evidence>
<accession>A0AAV8UWT6</accession>
<evidence type="ECO:0000256" key="5">
    <source>
        <dbReference type="SAM" id="MobiDB-lite"/>
    </source>
</evidence>
<organism evidence="8 9">
    <name type="scientific">Rhodosorus marinus</name>
    <dbReference type="NCBI Taxonomy" id="101924"/>
    <lineage>
        <taxon>Eukaryota</taxon>
        <taxon>Rhodophyta</taxon>
        <taxon>Stylonematophyceae</taxon>
        <taxon>Stylonematales</taxon>
        <taxon>Stylonemataceae</taxon>
        <taxon>Rhodosorus</taxon>
    </lineage>
</organism>
<keyword evidence="4 6" id="KW-0472">Membrane</keyword>
<feature type="transmembrane region" description="Helical" evidence="6">
    <location>
        <begin position="258"/>
        <end position="280"/>
    </location>
</feature>
<dbReference type="Proteomes" id="UP001157974">
    <property type="component" value="Unassembled WGS sequence"/>
</dbReference>
<evidence type="ECO:0000256" key="4">
    <source>
        <dbReference type="ARBA" id="ARBA00023136"/>
    </source>
</evidence>
<feature type="transmembrane region" description="Helical" evidence="6">
    <location>
        <begin position="395"/>
        <end position="416"/>
    </location>
</feature>
<feature type="region of interest" description="Disordered" evidence="5">
    <location>
        <begin position="1"/>
        <end position="20"/>
    </location>
</feature>
<evidence type="ECO:0000256" key="2">
    <source>
        <dbReference type="ARBA" id="ARBA00022692"/>
    </source>
</evidence>
<evidence type="ECO:0000313" key="8">
    <source>
        <dbReference type="EMBL" id="KAJ8904991.1"/>
    </source>
</evidence>
<evidence type="ECO:0000256" key="1">
    <source>
        <dbReference type="ARBA" id="ARBA00004141"/>
    </source>
</evidence>
<gene>
    <name evidence="8" type="ORF">NDN08_001503</name>
</gene>
<dbReference type="Pfam" id="PF01490">
    <property type="entry name" value="Aa_trans"/>
    <property type="match status" value="1"/>
</dbReference>
<dbReference type="PANTHER" id="PTHR22950:SF461">
    <property type="entry name" value="AMINO ACID TRANSPORTER TRANSMEMBRANE DOMAIN-CONTAINING PROTEIN"/>
    <property type="match status" value="1"/>
</dbReference>
<feature type="transmembrane region" description="Helical" evidence="6">
    <location>
        <begin position="292"/>
        <end position="315"/>
    </location>
</feature>
<feature type="transmembrane region" description="Helical" evidence="6">
    <location>
        <begin position="335"/>
        <end position="357"/>
    </location>
</feature>
<dbReference type="GO" id="GO:0015179">
    <property type="term" value="F:L-amino acid transmembrane transporter activity"/>
    <property type="evidence" value="ECO:0007669"/>
    <property type="project" value="TreeGrafter"/>
</dbReference>
<keyword evidence="3 6" id="KW-1133">Transmembrane helix</keyword>
<evidence type="ECO:0000259" key="7">
    <source>
        <dbReference type="Pfam" id="PF01490"/>
    </source>
</evidence>
<evidence type="ECO:0000256" key="6">
    <source>
        <dbReference type="SAM" id="Phobius"/>
    </source>
</evidence>
<feature type="transmembrane region" description="Helical" evidence="6">
    <location>
        <begin position="153"/>
        <end position="177"/>
    </location>
</feature>
<feature type="compositionally biased region" description="Acidic residues" evidence="5">
    <location>
        <begin position="7"/>
        <end position="19"/>
    </location>
</feature>
<comment type="subcellular location">
    <subcellularLocation>
        <location evidence="1">Membrane</location>
        <topology evidence="1">Multi-pass membrane protein</topology>
    </subcellularLocation>
</comment>
<dbReference type="EMBL" id="JAMWBK010000005">
    <property type="protein sequence ID" value="KAJ8904991.1"/>
    <property type="molecule type" value="Genomic_DNA"/>
</dbReference>
<evidence type="ECO:0000313" key="9">
    <source>
        <dbReference type="Proteomes" id="UP001157974"/>
    </source>
</evidence>
<proteinExistence type="predicted"/>
<feature type="transmembrane region" description="Helical" evidence="6">
    <location>
        <begin position="213"/>
        <end position="238"/>
    </location>
</feature>
<dbReference type="InterPro" id="IPR013057">
    <property type="entry name" value="AA_transpt_TM"/>
</dbReference>
<dbReference type="PANTHER" id="PTHR22950">
    <property type="entry name" value="AMINO ACID TRANSPORTER"/>
    <property type="match status" value="1"/>
</dbReference>
<keyword evidence="9" id="KW-1185">Reference proteome</keyword>
<feature type="compositionally biased region" description="Acidic residues" evidence="5">
    <location>
        <begin position="45"/>
        <end position="56"/>
    </location>
</feature>
<feature type="domain" description="Amino acid transporter transmembrane" evidence="7">
    <location>
        <begin position="85"/>
        <end position="482"/>
    </location>
</feature>
<feature type="transmembrane region" description="Helical" evidence="6">
    <location>
        <begin position="467"/>
        <end position="486"/>
    </location>
</feature>
<feature type="transmembrane region" description="Helical" evidence="6">
    <location>
        <begin position="189"/>
        <end position="206"/>
    </location>
</feature>
<name>A0AAV8UWT6_9RHOD</name>
<feature type="transmembrane region" description="Helical" evidence="6">
    <location>
        <begin position="108"/>
        <end position="129"/>
    </location>
</feature>
<dbReference type="AlphaFoldDB" id="A0AAV8UWT6"/>
<keyword evidence="2 6" id="KW-0812">Transmembrane</keyword>
<comment type="caution">
    <text evidence="8">The sequence shown here is derived from an EMBL/GenBank/DDBJ whole genome shotgun (WGS) entry which is preliminary data.</text>
</comment>
<protein>
    <recommendedName>
        <fullName evidence="7">Amino acid transporter transmembrane domain-containing protein</fullName>
    </recommendedName>
</protein>
<sequence length="488" mass="53173">MARGEAQLDEDGWAEDDEGFWTGFNAINDENIYEAYVFKPPPGDADAEQAGDEDSNREDRNDTIQPENPSVVPTGKVPWILMTSIMTAEVIGNGVLSLPRAYARLGWIPAQLVLFVLYLITTHTGMLLFRQRNGQPQCRSYPALFLKIFGKAAYVYATLLVYLLLFMYSAAGVLVQATAWEAALPGLSLNYWIIIAAGISWLVLQIRSMKNVGFLSIVGVITIFIPIILSIVSIAGMVNSGSFERGEQVLFGNSFYEAVVAATDIIYAFAGHVVFLELMGQMRSPSHFPRSLYASQTVVLIVYAAVGSSIYAIAGDADWLTSPFTTSLQDGPVKYIVQALMIVHIAIGITINGNILVRAFQNMIEPGLKELVAGRTDPGTPARAYDRNDYSIPAVIAWAIWSAIILALIALLIFLIPKFENLIGLTASIAASQTTLGWPPILDLYVFARSRTGAFATWQNMASISDIIVAIFALVAGLTANIIDLVRA</sequence>
<dbReference type="GO" id="GO:0016020">
    <property type="term" value="C:membrane"/>
    <property type="evidence" value="ECO:0007669"/>
    <property type="project" value="UniProtKB-SubCell"/>
</dbReference>
<feature type="region of interest" description="Disordered" evidence="5">
    <location>
        <begin position="37"/>
        <end position="71"/>
    </location>
</feature>
<reference evidence="8 9" key="1">
    <citation type="journal article" date="2023" name="Nat. Commun.">
        <title>Origin of minicircular mitochondrial genomes in red algae.</title>
        <authorList>
            <person name="Lee Y."/>
            <person name="Cho C.H."/>
            <person name="Lee Y.M."/>
            <person name="Park S.I."/>
            <person name="Yang J.H."/>
            <person name="West J.A."/>
            <person name="Bhattacharya D."/>
            <person name="Yoon H.S."/>
        </authorList>
    </citation>
    <scope>NUCLEOTIDE SEQUENCE [LARGE SCALE GENOMIC DNA]</scope>
    <source>
        <strain evidence="8 9">CCMP1338</strain>
        <tissue evidence="8">Whole cell</tissue>
    </source>
</reference>